<dbReference type="GO" id="GO:0030162">
    <property type="term" value="P:regulation of proteolysis"/>
    <property type="evidence" value="ECO:0007669"/>
    <property type="project" value="TreeGrafter"/>
</dbReference>
<dbReference type="Proteomes" id="UP000812287">
    <property type="component" value="Unassembled WGS sequence"/>
</dbReference>
<evidence type="ECO:0000313" key="3">
    <source>
        <dbReference type="Proteomes" id="UP000812287"/>
    </source>
</evidence>
<dbReference type="GO" id="GO:0030414">
    <property type="term" value="F:peptidase inhibitor activity"/>
    <property type="evidence" value="ECO:0007669"/>
    <property type="project" value="TreeGrafter"/>
</dbReference>
<keyword evidence="1" id="KW-0732">Signal</keyword>
<dbReference type="GeneID" id="66101639"/>
<dbReference type="GO" id="GO:0046578">
    <property type="term" value="P:regulation of Ras protein signal transduction"/>
    <property type="evidence" value="ECO:0007669"/>
    <property type="project" value="TreeGrafter"/>
</dbReference>
<dbReference type="EMBL" id="MU250541">
    <property type="protein sequence ID" value="KAG7444132.1"/>
    <property type="molecule type" value="Genomic_DNA"/>
</dbReference>
<dbReference type="InterPro" id="IPR035810">
    <property type="entry name" value="PEBP_euk"/>
</dbReference>
<feature type="signal peptide" evidence="1">
    <location>
        <begin position="1"/>
        <end position="20"/>
    </location>
</feature>
<gene>
    <name evidence="2" type="ORF">BT62DRAFT_1077942</name>
</gene>
<dbReference type="Gene3D" id="3.90.280.10">
    <property type="entry name" value="PEBP-like"/>
    <property type="match status" value="1"/>
</dbReference>
<accession>A0A9P7VPB3</accession>
<keyword evidence="3" id="KW-1185">Reference proteome</keyword>
<feature type="chain" id="PRO_5040276929" evidence="1">
    <location>
        <begin position="21"/>
        <end position="212"/>
    </location>
</feature>
<evidence type="ECO:0000313" key="2">
    <source>
        <dbReference type="EMBL" id="KAG7444132.1"/>
    </source>
</evidence>
<protein>
    <submittedName>
        <fullName evidence="2">PEBP-like protein</fullName>
    </submittedName>
</protein>
<evidence type="ECO:0000256" key="1">
    <source>
        <dbReference type="SAM" id="SignalP"/>
    </source>
</evidence>
<dbReference type="InterPro" id="IPR036610">
    <property type="entry name" value="PEBP-like_sf"/>
</dbReference>
<dbReference type="AlphaFoldDB" id="A0A9P7VPB3"/>
<dbReference type="CDD" id="cd00866">
    <property type="entry name" value="PEBP_euk"/>
    <property type="match status" value="1"/>
</dbReference>
<dbReference type="SUPFAM" id="SSF49777">
    <property type="entry name" value="PEBP-like"/>
    <property type="match status" value="1"/>
</dbReference>
<dbReference type="Pfam" id="PF01161">
    <property type="entry name" value="PBP"/>
    <property type="match status" value="1"/>
</dbReference>
<comment type="caution">
    <text evidence="2">The sequence shown here is derived from an EMBL/GenBank/DDBJ whole genome shotgun (WGS) entry which is preliminary data.</text>
</comment>
<proteinExistence type="predicted"/>
<reference evidence="2" key="1">
    <citation type="submission" date="2020-11" db="EMBL/GenBank/DDBJ databases">
        <title>Adaptations for nitrogen fixation in a non-lichenized fungal sporocarp promotes dispersal by wood-feeding termites.</title>
        <authorList>
            <consortium name="DOE Joint Genome Institute"/>
            <person name="Koch R.A."/>
            <person name="Yoon G."/>
            <person name="Arayal U."/>
            <person name="Lail K."/>
            <person name="Amirebrahimi M."/>
            <person name="Labutti K."/>
            <person name="Lipzen A."/>
            <person name="Riley R."/>
            <person name="Barry K."/>
            <person name="Henrissat B."/>
            <person name="Grigoriev I.V."/>
            <person name="Herr J.R."/>
            <person name="Aime M.C."/>
        </authorList>
    </citation>
    <scope>NUCLEOTIDE SEQUENCE</scope>
    <source>
        <strain evidence="2">MCA 3950</strain>
    </source>
</reference>
<name>A0A9P7VPB3_9AGAR</name>
<dbReference type="PANTHER" id="PTHR11362:SF78">
    <property type="entry name" value="PROTEASE INHIBITOR"/>
    <property type="match status" value="1"/>
</dbReference>
<dbReference type="RefSeq" id="XP_043037632.1">
    <property type="nucleotide sequence ID" value="XM_043179345.1"/>
</dbReference>
<sequence>MLRIFTFAILAGLLSQVVLSQDTSLRKVKEAFHKANIPEDIGQPFNPKYILEVTFAQPSGPAHTLKAGIQLPRNVTGVQPLFALIGQAVTPGPYVIVAVDPDSPTPQNPKNAQIRHFLGGNFRPTLHLSDRAVLRPLIPVPRWILPTPPAGSDPHRYIFLLYNQPQDFSRHSLSLVNASSPIIKFNISEFGKAVGLGNPIAGTFMLVAPGPA</sequence>
<dbReference type="GO" id="GO:0005543">
    <property type="term" value="F:phospholipid binding"/>
    <property type="evidence" value="ECO:0007669"/>
    <property type="project" value="TreeGrafter"/>
</dbReference>
<dbReference type="OrthoDB" id="2506647at2759"/>
<dbReference type="InterPro" id="IPR008914">
    <property type="entry name" value="PEBP"/>
</dbReference>
<dbReference type="PANTHER" id="PTHR11362">
    <property type="entry name" value="PHOSPHATIDYLETHANOLAMINE-BINDING PROTEIN"/>
    <property type="match status" value="1"/>
</dbReference>
<organism evidence="2 3">
    <name type="scientific">Guyanagaster necrorhizus</name>
    <dbReference type="NCBI Taxonomy" id="856835"/>
    <lineage>
        <taxon>Eukaryota</taxon>
        <taxon>Fungi</taxon>
        <taxon>Dikarya</taxon>
        <taxon>Basidiomycota</taxon>
        <taxon>Agaricomycotina</taxon>
        <taxon>Agaricomycetes</taxon>
        <taxon>Agaricomycetidae</taxon>
        <taxon>Agaricales</taxon>
        <taxon>Marasmiineae</taxon>
        <taxon>Physalacriaceae</taxon>
        <taxon>Guyanagaster</taxon>
    </lineage>
</organism>